<reference evidence="3" key="1">
    <citation type="submission" date="2022-08" db="EMBL/GenBank/DDBJ databases">
        <authorList>
            <person name="Bogun A."/>
            <person name="Kislichkina A."/>
            <person name="Solomentsev V."/>
            <person name="Skryabin Y."/>
            <person name="Sizova A."/>
            <person name="Platonov M."/>
            <person name="Dentovskaya S."/>
        </authorList>
    </citation>
    <scope>NUCLEOTIDE SEQUENCE</scope>
    <source>
        <strain evidence="3">SCPM-O-B-7604</strain>
    </source>
</reference>
<gene>
    <name evidence="3" type="primary">pgaB</name>
    <name evidence="3" type="ORF">N0H69_15810</name>
</gene>
<dbReference type="PROSITE" id="PS51677">
    <property type="entry name" value="NODB"/>
    <property type="match status" value="1"/>
</dbReference>
<dbReference type="Gene3D" id="3.20.20.370">
    <property type="entry name" value="Glycoside hydrolase/deacetylase"/>
    <property type="match status" value="1"/>
</dbReference>
<evidence type="ECO:0000259" key="2">
    <source>
        <dbReference type="PROSITE" id="PS51677"/>
    </source>
</evidence>
<dbReference type="GO" id="GO:0016787">
    <property type="term" value="F:hydrolase activity"/>
    <property type="evidence" value="ECO:0007669"/>
    <property type="project" value="UniProtKB-KW"/>
</dbReference>
<dbReference type="InterPro" id="IPR011330">
    <property type="entry name" value="Glyco_hydro/deAcase_b/a-brl"/>
</dbReference>
<evidence type="ECO:0000256" key="1">
    <source>
        <dbReference type="ARBA" id="ARBA00022729"/>
    </source>
</evidence>
<dbReference type="Pfam" id="PF01522">
    <property type="entry name" value="Polysacc_deac_1"/>
    <property type="match status" value="1"/>
</dbReference>
<keyword evidence="1" id="KW-0732">Signal</keyword>
<proteinExistence type="predicted"/>
<sequence length="674" mass="76919">MAKILFIIRILVVGMITLLASVCYAEKPVFVPPAERALPQSERPWQKNTFVVIAYHDIEDDEADQRYLAARTSALSEQFAWLRDNRYNVISVDQILAAHNGGAPLPDKAVLLTFDDGYSSFYRRVYPLLKAYSWHAVLAPVGTWLDTPPNKNVDFGGLSTPREKFATWKQITEMSQSGLVEIGAHTYASHYGALANPQGNTEPAAANLIYDAKTKTYETEAAFKQRMEKDVSLITERIVKATGKQPRVWVWPYGAANGTVLNILRQHGYQLAMTLEPGIGNVNDLMNIPRILISNNPSLKDFALTITTVQEKEIMRVAHVDLDYLYDPDPVQEKENLDKLVQRIADLRVTTVFLQAFSDPKGDGNIRQVYFPNRWIPMRQDLFNRVAWQLSSRPDVKVYAWMPVLAFEMDPSLPRIKRIDPKTGKTSIDPDQYRRLSPFNPEVRQRIIDIYRDMAYSAPIDGVLYHDDAVMSDFEDASPDAIRAYEKAGFPGSIATIRQDPEMMQRWTRYKSKYLIDFTNELTRQVRDVRGPQVKSARNMFAMPILEPESEAWFAQNLDDFLANYDWVAPMAMPLMEKVPLSESNEWLSRLVNKVAERPGALDKTVFELQSKDWTKPEDKNAISGPILAGWMRQLQLNGAQNFGYYPDNFITGEPPLKDVRPVLSSAWYPLYDR</sequence>
<dbReference type="InterPro" id="IPR032772">
    <property type="entry name" value="PGA_deacetylase_PgaB_C"/>
</dbReference>
<name>A0ABY5UL29_9GAMM</name>
<organism evidence="3 4">
    <name type="scientific">Yersinia alsatica</name>
    <dbReference type="NCBI Taxonomy" id="2890317"/>
    <lineage>
        <taxon>Bacteria</taxon>
        <taxon>Pseudomonadati</taxon>
        <taxon>Pseudomonadota</taxon>
        <taxon>Gammaproteobacteria</taxon>
        <taxon>Enterobacterales</taxon>
        <taxon>Yersiniaceae</taxon>
        <taxon>Yersinia</taxon>
    </lineage>
</organism>
<protein>
    <submittedName>
        <fullName evidence="3">Poly-beta-1,6-N-acetyl-D-glucosamine N-deacetylase PgaB</fullName>
        <ecNumber evidence="3">3.5.1.-</ecNumber>
    </submittedName>
</protein>
<dbReference type="EC" id="3.5.1.-" evidence="3"/>
<keyword evidence="3" id="KW-0378">Hydrolase</keyword>
<dbReference type="Pfam" id="PF14883">
    <property type="entry name" value="GHL13"/>
    <property type="match status" value="1"/>
</dbReference>
<dbReference type="Gene3D" id="3.20.20.80">
    <property type="entry name" value="Glycosidases"/>
    <property type="match status" value="1"/>
</dbReference>
<feature type="domain" description="NodB homology" evidence="2">
    <location>
        <begin position="108"/>
        <end position="352"/>
    </location>
</feature>
<dbReference type="EMBL" id="CP104006">
    <property type="protein sequence ID" value="UWM44153.1"/>
    <property type="molecule type" value="Genomic_DNA"/>
</dbReference>
<dbReference type="NCBIfam" id="NF011176">
    <property type="entry name" value="PRK14581.1"/>
    <property type="match status" value="1"/>
</dbReference>
<accession>A0ABY5UL29</accession>
<evidence type="ECO:0000313" key="4">
    <source>
        <dbReference type="Proteomes" id="UP001057860"/>
    </source>
</evidence>
<dbReference type="InterPro" id="IPR051398">
    <property type="entry name" value="Polysacch_Deacetylase"/>
</dbReference>
<dbReference type="NCBIfam" id="NF011177">
    <property type="entry name" value="PRK14582.1"/>
    <property type="match status" value="1"/>
</dbReference>
<dbReference type="GeneID" id="75141495"/>
<dbReference type="PANTHER" id="PTHR34216:SF7">
    <property type="entry name" value="POLY-BETA-1,6-N-ACETYL-D-GLUCOSAMINE N-DEACETYLASE"/>
    <property type="match status" value="1"/>
</dbReference>
<keyword evidence="4" id="KW-1185">Reference proteome</keyword>
<dbReference type="CDD" id="cd10964">
    <property type="entry name" value="CE4_PgaB_5s"/>
    <property type="match status" value="1"/>
</dbReference>
<evidence type="ECO:0000313" key="3">
    <source>
        <dbReference type="EMBL" id="UWM44153.1"/>
    </source>
</evidence>
<dbReference type="Proteomes" id="UP001057860">
    <property type="component" value="Chromosome"/>
</dbReference>
<dbReference type="PANTHER" id="PTHR34216">
    <property type="match status" value="1"/>
</dbReference>
<dbReference type="RefSeq" id="WP_050107356.1">
    <property type="nucleotide sequence ID" value="NZ_CABHWQ010000003.1"/>
</dbReference>
<dbReference type="SUPFAM" id="SSF88713">
    <property type="entry name" value="Glycoside hydrolase/deacetylase"/>
    <property type="match status" value="1"/>
</dbReference>
<dbReference type="NCBIfam" id="TIGR03938">
    <property type="entry name" value="deacetyl_PgaB"/>
    <property type="match status" value="1"/>
</dbReference>
<dbReference type="InterPro" id="IPR023854">
    <property type="entry name" value="PGA_deacetylase_PgaB"/>
</dbReference>
<dbReference type="InterPro" id="IPR002509">
    <property type="entry name" value="NODB_dom"/>
</dbReference>